<keyword evidence="5" id="KW-1185">Reference proteome</keyword>
<dbReference type="AlphaFoldDB" id="A0A3N7HUG3"/>
<comment type="caution">
    <text evidence="4">The sequence shown here is derived from an EMBL/GenBank/DDBJ whole genome shotgun (WGS) entry which is preliminary data.</text>
</comment>
<evidence type="ECO:0000256" key="3">
    <source>
        <dbReference type="SAM" id="SignalP"/>
    </source>
</evidence>
<dbReference type="PANTHER" id="PTHR43649:SF32">
    <property type="entry name" value="SUGAR BINDING SECRETED PROTEIN"/>
    <property type="match status" value="1"/>
</dbReference>
<comment type="subcellular location">
    <subcellularLocation>
        <location evidence="1">Periplasm</location>
    </subcellularLocation>
</comment>
<dbReference type="OrthoDB" id="4393730at2"/>
<reference evidence="4 5" key="1">
    <citation type="submission" date="2018-08" db="EMBL/GenBank/DDBJ databases">
        <authorList>
            <person name="Khan S.A."/>
            <person name="Jeon C.O."/>
            <person name="Chun B.H."/>
            <person name="Jeong S.E."/>
        </authorList>
    </citation>
    <scope>NUCLEOTIDE SEQUENCE [LARGE SCALE GENOMIC DNA]</scope>
    <source>
        <strain evidence="4 5">S-16</strain>
    </source>
</reference>
<comment type="similarity">
    <text evidence="2">Belongs to the bacterial solute-binding protein 1 family.</text>
</comment>
<dbReference type="Pfam" id="PF13416">
    <property type="entry name" value="SBP_bac_8"/>
    <property type="match status" value="1"/>
</dbReference>
<dbReference type="InterPro" id="IPR050490">
    <property type="entry name" value="Bact_solute-bd_prot1"/>
</dbReference>
<name>A0A3N7HUG3_9BURK</name>
<dbReference type="Gene3D" id="3.40.190.10">
    <property type="entry name" value="Periplasmic binding protein-like II"/>
    <property type="match status" value="1"/>
</dbReference>
<dbReference type="GO" id="GO:0042597">
    <property type="term" value="C:periplasmic space"/>
    <property type="evidence" value="ECO:0007669"/>
    <property type="project" value="UniProtKB-SubCell"/>
</dbReference>
<accession>A0A3N7HUG3</accession>
<evidence type="ECO:0000313" key="5">
    <source>
        <dbReference type="Proteomes" id="UP000267464"/>
    </source>
</evidence>
<reference evidence="4 5" key="2">
    <citation type="submission" date="2018-12" db="EMBL/GenBank/DDBJ databases">
        <title>Rhizobacter gummiphilus sp. nov., a rubber-degrading bacterium isolated from the soil of a botanical garden in Japan.</title>
        <authorList>
            <person name="Shunsuke S.S."/>
        </authorList>
    </citation>
    <scope>NUCLEOTIDE SEQUENCE [LARGE SCALE GENOMIC DNA]</scope>
    <source>
        <strain evidence="4 5">S-16</strain>
    </source>
</reference>
<dbReference type="Proteomes" id="UP000267464">
    <property type="component" value="Unassembled WGS sequence"/>
</dbReference>
<proteinExistence type="inferred from homology"/>
<evidence type="ECO:0000313" key="4">
    <source>
        <dbReference type="EMBL" id="RQP24571.1"/>
    </source>
</evidence>
<dbReference type="EMBL" id="QUSW01000003">
    <property type="protein sequence ID" value="RQP24571.1"/>
    <property type="molecule type" value="Genomic_DNA"/>
</dbReference>
<dbReference type="InterPro" id="IPR006059">
    <property type="entry name" value="SBP"/>
</dbReference>
<organism evidence="4 5">
    <name type="scientific">Piscinibacter terrae</name>
    <dbReference type="NCBI Taxonomy" id="2496871"/>
    <lineage>
        <taxon>Bacteria</taxon>
        <taxon>Pseudomonadati</taxon>
        <taxon>Pseudomonadota</taxon>
        <taxon>Betaproteobacteria</taxon>
        <taxon>Burkholderiales</taxon>
        <taxon>Sphaerotilaceae</taxon>
        <taxon>Piscinibacter</taxon>
    </lineage>
</organism>
<dbReference type="RefSeq" id="WP_124540418.1">
    <property type="nucleotide sequence ID" value="NZ_QUSW01000003.1"/>
</dbReference>
<feature type="signal peptide" evidence="3">
    <location>
        <begin position="1"/>
        <end position="22"/>
    </location>
</feature>
<protein>
    <submittedName>
        <fullName evidence="4">Extracellular solute-binding protein</fullName>
    </submittedName>
</protein>
<evidence type="ECO:0000256" key="1">
    <source>
        <dbReference type="ARBA" id="ARBA00004418"/>
    </source>
</evidence>
<gene>
    <name evidence="4" type="ORF">DZC73_11525</name>
</gene>
<evidence type="ECO:0000256" key="2">
    <source>
        <dbReference type="ARBA" id="ARBA00008520"/>
    </source>
</evidence>
<sequence length="415" mass="44981">MRHAALLAAAALALAASAAAQAATTVLTVTSFPSFDESVKIAIPAYQKLHPEIEIKLTSLPYADHHTAMSAALATNANLPDVMALEISYLGRFAESGGLDDLSKPPYNGKPLQPQFHAFAWSQSFDSTGALVALPADVGPGALFYRKDILDKAGVSIEQMTQSWESFIESGKVIREKTGAYTLTGAADIFNTYIRSNLKAGEGVYFAKGGQSLLSTPRFTKAFELALAARKAGIDAKINPWSPEWREAFKRESLATQMMGAWLAGHLADWLNPEGAGKWRASQLPGGAFASWGGSFYAIPKASQHKKEAWDFIRFMSTNREQQLASFRKMGAYPAIPSAQEKSFLEEPIPFLGGQPARLLWAESARRIPSIPVNKFDPVANELVSAALDEVLEGRKPVAQALADADAALKRRVRR</sequence>
<feature type="chain" id="PRO_5018188195" evidence="3">
    <location>
        <begin position="23"/>
        <end position="415"/>
    </location>
</feature>
<keyword evidence="3" id="KW-0732">Signal</keyword>
<dbReference type="SUPFAM" id="SSF53850">
    <property type="entry name" value="Periplasmic binding protein-like II"/>
    <property type="match status" value="1"/>
</dbReference>
<dbReference type="PANTHER" id="PTHR43649">
    <property type="entry name" value="ARABINOSE-BINDING PROTEIN-RELATED"/>
    <property type="match status" value="1"/>
</dbReference>